<organism evidence="1 2">
    <name type="scientific">Berkelbacteria bacterium GW2011_GWA2_35_9</name>
    <dbReference type="NCBI Taxonomy" id="1618333"/>
    <lineage>
        <taxon>Bacteria</taxon>
        <taxon>Candidatus Berkelbacteria</taxon>
    </lineage>
</organism>
<dbReference type="EMBL" id="LBRB01000009">
    <property type="protein sequence ID" value="KKP88717.1"/>
    <property type="molecule type" value="Genomic_DNA"/>
</dbReference>
<proteinExistence type="predicted"/>
<accession>A0A0G0GAI7</accession>
<gene>
    <name evidence="1" type="ORF">UR93_C0009G0005</name>
</gene>
<reference evidence="1 2" key="1">
    <citation type="journal article" date="2015" name="Nature">
        <title>rRNA introns, odd ribosomes, and small enigmatic genomes across a large radiation of phyla.</title>
        <authorList>
            <person name="Brown C.T."/>
            <person name="Hug L.A."/>
            <person name="Thomas B.C."/>
            <person name="Sharon I."/>
            <person name="Castelle C.J."/>
            <person name="Singh A."/>
            <person name="Wilkins M.J."/>
            <person name="Williams K.H."/>
            <person name="Banfield J.F."/>
        </authorList>
    </citation>
    <scope>NUCLEOTIDE SEQUENCE [LARGE SCALE GENOMIC DNA]</scope>
</reference>
<name>A0A0G0GAI7_9BACT</name>
<comment type="caution">
    <text evidence="1">The sequence shown here is derived from an EMBL/GenBank/DDBJ whole genome shotgun (WGS) entry which is preliminary data.</text>
</comment>
<sequence>MDYKVNVVAGSLALCVFVGNYCTTHKQYCNRFNPNGESYIRRVNQVYYPQFNHTEISMYTSSNTSAIHDSDYWRLYDNY</sequence>
<evidence type="ECO:0000313" key="1">
    <source>
        <dbReference type="EMBL" id="KKP88717.1"/>
    </source>
</evidence>
<evidence type="ECO:0000313" key="2">
    <source>
        <dbReference type="Proteomes" id="UP000034316"/>
    </source>
</evidence>
<protein>
    <submittedName>
        <fullName evidence="1">Uncharacterized protein</fullName>
    </submittedName>
</protein>
<dbReference type="Proteomes" id="UP000034316">
    <property type="component" value="Unassembled WGS sequence"/>
</dbReference>
<dbReference type="AlphaFoldDB" id="A0A0G0GAI7"/>
<dbReference type="STRING" id="1618333.UR93_C0009G0005"/>